<dbReference type="PIRSF" id="PIRSF006278">
    <property type="entry name" value="ACCD_DCysDesulf"/>
    <property type="match status" value="1"/>
</dbReference>
<comment type="cofactor">
    <cofactor evidence="1">
        <name>pyridoxal 5'-phosphate</name>
        <dbReference type="ChEBI" id="CHEBI:597326"/>
    </cofactor>
</comment>
<comment type="caution">
    <text evidence="7">The sequence shown here is derived from an EMBL/GenBank/DDBJ whole genome shotgun (WGS) entry which is preliminary data.</text>
</comment>
<comment type="similarity">
    <text evidence="2">Belongs to the ACC deaminase/D-cysteine desulfhydrase family.</text>
</comment>
<keyword evidence="3 5" id="KW-0663">Pyridoxal phosphate</keyword>
<dbReference type="EMBL" id="JACVEL010000007">
    <property type="protein sequence ID" value="MBC9813088.1"/>
    <property type="molecule type" value="Genomic_DNA"/>
</dbReference>
<protein>
    <submittedName>
        <fullName evidence="7">Pyridoxal-phosphate dependent enzyme</fullName>
    </submittedName>
</protein>
<evidence type="ECO:0000313" key="8">
    <source>
        <dbReference type="Proteomes" id="UP000652681"/>
    </source>
</evidence>
<feature type="active site" description="Nucleophile" evidence="4">
    <location>
        <position position="68"/>
    </location>
</feature>
<dbReference type="InterPro" id="IPR001926">
    <property type="entry name" value="TrpB-like_PALP"/>
</dbReference>
<dbReference type="InterPro" id="IPR027278">
    <property type="entry name" value="ACCD_DCysDesulf"/>
</dbReference>
<organism evidence="7 8">
    <name type="scientific">Taishania pollutisoli</name>
    <dbReference type="NCBI Taxonomy" id="2766479"/>
    <lineage>
        <taxon>Bacteria</taxon>
        <taxon>Pseudomonadati</taxon>
        <taxon>Bacteroidota</taxon>
        <taxon>Flavobacteriia</taxon>
        <taxon>Flavobacteriales</taxon>
        <taxon>Crocinitomicaceae</taxon>
        <taxon>Taishania</taxon>
    </lineage>
</organism>
<evidence type="ECO:0000256" key="1">
    <source>
        <dbReference type="ARBA" id="ARBA00001933"/>
    </source>
</evidence>
<keyword evidence="8" id="KW-1185">Reference proteome</keyword>
<dbReference type="Pfam" id="PF00291">
    <property type="entry name" value="PALP"/>
    <property type="match status" value="1"/>
</dbReference>
<dbReference type="PANTHER" id="PTHR43780:SF2">
    <property type="entry name" value="1-AMINOCYCLOPROPANE-1-CARBOXYLATE DEAMINASE-RELATED"/>
    <property type="match status" value="1"/>
</dbReference>
<dbReference type="GO" id="GO:0019148">
    <property type="term" value="F:D-cysteine desulfhydrase activity"/>
    <property type="evidence" value="ECO:0007669"/>
    <property type="project" value="TreeGrafter"/>
</dbReference>
<sequence length="297" mass="33885">MLFDTRKSILQEIRDEELSARGIRLLVKRDDLIHPEVSGNKWRKLRYIVEHFKQSRNERMLTFGGAYSNHLLATASVCHQLKIPAIGIVRGEELSAKANPVLTRCRELGMHLHFVTRDEYALRGMKEYHEELILEFPNSYIVPEGGANYYGMIGCQELINELPAFDHLFVAQGTAATSCGLLLGIHAQQLHVVPSIKQYDSKKEMSLLFSKSGFEMDLIEELLNSVCVHGDYHFGGYAKVTDELIDFIDDCEKKYQLPLDKVYTSKAFYGLMQEIKQPTYNHSTIVFLHTGGLFLSH</sequence>
<dbReference type="RefSeq" id="WP_216714366.1">
    <property type="nucleotide sequence ID" value="NZ_JACVEL010000007.1"/>
</dbReference>
<dbReference type="Gene3D" id="3.40.50.1100">
    <property type="match status" value="2"/>
</dbReference>
<evidence type="ECO:0000256" key="2">
    <source>
        <dbReference type="ARBA" id="ARBA00008639"/>
    </source>
</evidence>
<dbReference type="PANTHER" id="PTHR43780">
    <property type="entry name" value="1-AMINOCYCLOPROPANE-1-CARBOXYLATE DEAMINASE-RELATED"/>
    <property type="match status" value="1"/>
</dbReference>
<evidence type="ECO:0000256" key="4">
    <source>
        <dbReference type="PIRSR" id="PIRSR006278-1"/>
    </source>
</evidence>
<dbReference type="InterPro" id="IPR036052">
    <property type="entry name" value="TrpB-like_PALP_sf"/>
</dbReference>
<accession>A0A8J6U080</accession>
<gene>
    <name evidence="7" type="ORF">H9Y05_11470</name>
</gene>
<dbReference type="Proteomes" id="UP000652681">
    <property type="component" value="Unassembled WGS sequence"/>
</dbReference>
<name>A0A8J6U080_9FLAO</name>
<evidence type="ECO:0000256" key="3">
    <source>
        <dbReference type="ARBA" id="ARBA00022898"/>
    </source>
</evidence>
<evidence type="ECO:0000259" key="6">
    <source>
        <dbReference type="Pfam" id="PF00291"/>
    </source>
</evidence>
<feature type="domain" description="Tryptophan synthase beta chain-like PALP" evidence="6">
    <location>
        <begin position="20"/>
        <end position="291"/>
    </location>
</feature>
<dbReference type="SUPFAM" id="SSF53686">
    <property type="entry name" value="Tryptophan synthase beta subunit-like PLP-dependent enzymes"/>
    <property type="match status" value="1"/>
</dbReference>
<dbReference type="AlphaFoldDB" id="A0A8J6U080"/>
<reference evidence="7" key="1">
    <citation type="submission" date="2020-09" db="EMBL/GenBank/DDBJ databases">
        <title>Taishania pollutisoli gen. nov., sp. nov., Isolated from Tetrabromobisphenol A-Contaminated Soil.</title>
        <authorList>
            <person name="Chen Q."/>
        </authorList>
    </citation>
    <scope>NUCLEOTIDE SEQUENCE</scope>
    <source>
        <strain evidence="7">CZZ-1</strain>
    </source>
</reference>
<feature type="modified residue" description="N6-(pyridoxal phosphate)lysine" evidence="5">
    <location>
        <position position="41"/>
    </location>
</feature>
<proteinExistence type="inferred from homology"/>
<evidence type="ECO:0000256" key="5">
    <source>
        <dbReference type="PIRSR" id="PIRSR006278-2"/>
    </source>
</evidence>
<evidence type="ECO:0000313" key="7">
    <source>
        <dbReference type="EMBL" id="MBC9813088.1"/>
    </source>
</evidence>